<dbReference type="InterPro" id="IPR025218">
    <property type="entry name" value="DUF4426"/>
</dbReference>
<dbReference type="Proteomes" id="UP000348942">
    <property type="component" value="Chromosome 1"/>
</dbReference>
<evidence type="ECO:0000313" key="4">
    <source>
        <dbReference type="Proteomes" id="UP000348942"/>
    </source>
</evidence>
<dbReference type="Gene3D" id="2.60.40.3340">
    <property type="entry name" value="Domain of unknown function DUF4426"/>
    <property type="match status" value="1"/>
</dbReference>
<sequence>MLLHQWMLLTLCALFSLPSHAEQFKTIKNSEIHYSAFNSSLITADVATQYQLKRNGHSAILNISVLDKSKLGKPAVDAKISGSAKNLLGQTKTLEFKQIKEGKAIYYLAQFAISDQENLTFNINIDAGATGSGPISFTQKFYVEE</sequence>
<dbReference type="EMBL" id="CP045699">
    <property type="protein sequence ID" value="QGA65978.1"/>
    <property type="molecule type" value="Genomic_DNA"/>
</dbReference>
<feature type="chain" id="PRO_5024412139" evidence="1">
    <location>
        <begin position="22"/>
        <end position="145"/>
    </location>
</feature>
<name>A0A5Q0TFN0_9VIBR</name>
<accession>A0A5Q0TFN0</accession>
<gene>
    <name evidence="3" type="ORF">GFB47_02320</name>
</gene>
<reference evidence="3 4" key="1">
    <citation type="submission" date="2019-10" db="EMBL/GenBank/DDBJ databases">
        <title>Vibrio sp. nov., isolated from Coralline algae surface.</title>
        <authorList>
            <person name="Geng Y."/>
            <person name="Zhang X."/>
        </authorList>
    </citation>
    <scope>NUCLEOTIDE SEQUENCE [LARGE SCALE GENOMIC DNA]</scope>
    <source>
        <strain evidence="3 4">SM1977</strain>
    </source>
</reference>
<organism evidence="3 4">
    <name type="scientific">Vibrio algicola</name>
    <dbReference type="NCBI Taxonomy" id="2662262"/>
    <lineage>
        <taxon>Bacteria</taxon>
        <taxon>Pseudomonadati</taxon>
        <taxon>Pseudomonadota</taxon>
        <taxon>Gammaproteobacteria</taxon>
        <taxon>Vibrionales</taxon>
        <taxon>Vibrionaceae</taxon>
        <taxon>Vibrio</taxon>
    </lineage>
</organism>
<protein>
    <submittedName>
        <fullName evidence="3">DUF4426 domain-containing protein</fullName>
    </submittedName>
</protein>
<evidence type="ECO:0000256" key="1">
    <source>
        <dbReference type="SAM" id="SignalP"/>
    </source>
</evidence>
<evidence type="ECO:0000313" key="3">
    <source>
        <dbReference type="EMBL" id="QGA65978.1"/>
    </source>
</evidence>
<feature type="signal peptide" evidence="1">
    <location>
        <begin position="1"/>
        <end position="21"/>
    </location>
</feature>
<dbReference type="Pfam" id="PF14467">
    <property type="entry name" value="DUF4426"/>
    <property type="match status" value="1"/>
</dbReference>
<evidence type="ECO:0000259" key="2">
    <source>
        <dbReference type="Pfam" id="PF14467"/>
    </source>
</evidence>
<feature type="domain" description="DUF4426" evidence="2">
    <location>
        <begin position="25"/>
        <end position="144"/>
    </location>
</feature>
<proteinExistence type="predicted"/>
<keyword evidence="1" id="KW-0732">Signal</keyword>
<dbReference type="AlphaFoldDB" id="A0A5Q0TFN0"/>
<keyword evidence="4" id="KW-1185">Reference proteome</keyword>